<accession>A0A846Y8M1</accession>
<proteinExistence type="inferred from homology"/>
<dbReference type="EC" id="4.2.3.-" evidence="2"/>
<dbReference type="GO" id="GO:0010333">
    <property type="term" value="F:terpene synthase activity"/>
    <property type="evidence" value="ECO:0007669"/>
    <property type="project" value="InterPro"/>
</dbReference>
<sequence>MASRYTAAVEREITDMRAQYDEWANTAEPWSLREIFSTADFDIAEYCREFRPSEFGAQTCDDVESYCRAHDIWLEPAGAHYNSMTPYLHPGAVSARRLTAIGLFNAILFWLNDTVGREKYGHLSEAEQGRARDELARLCRLLETRKPAVDPTPVEAATVDFLSQVGELSDPRWLDEFLASTVEHLRTAIRDQNARARGDLLTVAEYIDLRAQVSGMYPAIALCEFGRDSYLDAEQLVRVGLAPDLRRLRVLTAEIGALMNDMFSFEKECIADRSDFNLIPVCLLNTPGATLADAVRDAGTIVRDRITEFRHRHDALADRCHAPGLADTDLAAQLLEYLTDLTGCVQASWVWQLTTTRYKGTSIFSENHPPPGRSLADEQ</sequence>
<organism evidence="3 4">
    <name type="scientific">Nocardia flavorosea</name>
    <dbReference type="NCBI Taxonomy" id="53429"/>
    <lineage>
        <taxon>Bacteria</taxon>
        <taxon>Bacillati</taxon>
        <taxon>Actinomycetota</taxon>
        <taxon>Actinomycetes</taxon>
        <taxon>Mycobacteriales</taxon>
        <taxon>Nocardiaceae</taxon>
        <taxon>Nocardia</taxon>
    </lineage>
</organism>
<keyword evidence="2" id="KW-0479">Metal-binding</keyword>
<dbReference type="InterPro" id="IPR034686">
    <property type="entry name" value="Terpene_cyclase-like_2"/>
</dbReference>
<comment type="similarity">
    <text evidence="2">Belongs to the terpene synthase family.</text>
</comment>
<comment type="caution">
    <text evidence="3">The sequence shown here is derived from an EMBL/GenBank/DDBJ whole genome shotgun (WGS) entry which is preliminary data.</text>
</comment>
<dbReference type="Pfam" id="PF19086">
    <property type="entry name" value="Terpene_syn_C_2"/>
    <property type="match status" value="1"/>
</dbReference>
<dbReference type="PANTHER" id="PTHR35201">
    <property type="entry name" value="TERPENE SYNTHASE"/>
    <property type="match status" value="1"/>
</dbReference>
<dbReference type="RefSeq" id="WP_084492289.1">
    <property type="nucleotide sequence ID" value="NZ_JAAXOT010000001.1"/>
</dbReference>
<name>A0A846Y8M1_9NOCA</name>
<keyword evidence="4" id="KW-1185">Reference proteome</keyword>
<dbReference type="InterPro" id="IPR008949">
    <property type="entry name" value="Isoprenoid_synthase_dom_sf"/>
</dbReference>
<dbReference type="GO" id="GO:0046872">
    <property type="term" value="F:metal ion binding"/>
    <property type="evidence" value="ECO:0007669"/>
    <property type="project" value="UniProtKB-KW"/>
</dbReference>
<evidence type="ECO:0000256" key="1">
    <source>
        <dbReference type="ARBA" id="ARBA00023239"/>
    </source>
</evidence>
<dbReference type="Gene3D" id="1.10.600.10">
    <property type="entry name" value="Farnesyl Diphosphate Synthase"/>
    <property type="match status" value="1"/>
</dbReference>
<protein>
    <recommendedName>
        <fullName evidence="2">Terpene synthase</fullName>
        <ecNumber evidence="2">4.2.3.-</ecNumber>
    </recommendedName>
</protein>
<evidence type="ECO:0000313" key="3">
    <source>
        <dbReference type="EMBL" id="NKY55197.1"/>
    </source>
</evidence>
<keyword evidence="1 2" id="KW-0456">Lyase</keyword>
<dbReference type="Proteomes" id="UP000570678">
    <property type="component" value="Unassembled WGS sequence"/>
</dbReference>
<dbReference type="EMBL" id="JAAXOT010000001">
    <property type="protein sequence ID" value="NKY55197.1"/>
    <property type="molecule type" value="Genomic_DNA"/>
</dbReference>
<gene>
    <name evidence="3" type="ORF">HGA15_03265</name>
</gene>
<reference evidence="3 4" key="1">
    <citation type="submission" date="2020-04" db="EMBL/GenBank/DDBJ databases">
        <title>MicrobeNet Type strains.</title>
        <authorList>
            <person name="Nicholson A.C."/>
        </authorList>
    </citation>
    <scope>NUCLEOTIDE SEQUENCE [LARGE SCALE GENOMIC DNA]</scope>
    <source>
        <strain evidence="3 4">JCM 3332</strain>
    </source>
</reference>
<dbReference type="AlphaFoldDB" id="A0A846Y8M1"/>
<keyword evidence="2" id="KW-0460">Magnesium</keyword>
<comment type="cofactor">
    <cofactor evidence="2">
        <name>Mg(2+)</name>
        <dbReference type="ChEBI" id="CHEBI:18420"/>
    </cofactor>
</comment>
<evidence type="ECO:0000313" key="4">
    <source>
        <dbReference type="Proteomes" id="UP000570678"/>
    </source>
</evidence>
<dbReference type="PANTHER" id="PTHR35201:SF4">
    <property type="entry name" value="BETA-PINACENE SYNTHASE-RELATED"/>
    <property type="match status" value="1"/>
</dbReference>
<evidence type="ECO:0000256" key="2">
    <source>
        <dbReference type="RuleBase" id="RU366034"/>
    </source>
</evidence>
<dbReference type="SUPFAM" id="SSF48576">
    <property type="entry name" value="Terpenoid synthases"/>
    <property type="match status" value="1"/>
</dbReference>